<dbReference type="Pfam" id="PF13561">
    <property type="entry name" value="adh_short_C2"/>
    <property type="match status" value="1"/>
</dbReference>
<gene>
    <name evidence="6" type="ORF">H7K45_28520</name>
</gene>
<evidence type="ECO:0000313" key="6">
    <source>
        <dbReference type="EMBL" id="MCV7424495.1"/>
    </source>
</evidence>
<proteinExistence type="inferred from homology"/>
<reference evidence="6" key="2">
    <citation type="journal article" date="2022" name="BMC Genomics">
        <title>Comparative genome analysis of mycobacteria focusing on tRNA and non-coding RNA.</title>
        <authorList>
            <person name="Behra P.R.K."/>
            <person name="Pettersson B.M.F."/>
            <person name="Ramesh M."/>
            <person name="Das S."/>
            <person name="Dasgupta S."/>
            <person name="Kirsebom L.A."/>
        </authorList>
    </citation>
    <scope>NUCLEOTIDE SEQUENCE</scope>
    <source>
        <strain evidence="6">DSM 44838</strain>
    </source>
</reference>
<comment type="subcellular location">
    <subcellularLocation>
        <location evidence="1">Secreted</location>
        <location evidence="1">Cell wall</location>
    </subcellularLocation>
</comment>
<dbReference type="Gene3D" id="3.40.50.720">
    <property type="entry name" value="NAD(P)-binding Rossmann-like Domain"/>
    <property type="match status" value="1"/>
</dbReference>
<dbReference type="EMBL" id="JACKVK010000015">
    <property type="protein sequence ID" value="MCV7424495.1"/>
    <property type="molecule type" value="Genomic_DNA"/>
</dbReference>
<sequence>MDLELRGRAAIVCGSSSGIGLAIARRLTAEGADVIMTARRRDVLQQRASELGAVAHVADLTDADAVDGVVHTAVAEFGRLDVVVWNTGGPAPEAAKDISEGSVLAGVDSLVLPLIRLVRASLPHLRSSGAGRILAVTATGVKEPMPNLGVSSMVRNASTAYLKSLSRDVGRDGITVNCLAPGYIQTGRVEQVFPGGLPPEVLDGVPAGRVGTPDEIADVAAFLVSPRASYVSGVTLNVDGGMARYLY</sequence>
<organism evidence="6 7">
    <name type="scientific">Mycobacterium yunnanensis</name>
    <dbReference type="NCBI Taxonomy" id="368477"/>
    <lineage>
        <taxon>Bacteria</taxon>
        <taxon>Bacillati</taxon>
        <taxon>Actinomycetota</taxon>
        <taxon>Actinomycetes</taxon>
        <taxon>Mycobacteriales</taxon>
        <taxon>Mycobacteriaceae</taxon>
        <taxon>Mycobacterium</taxon>
    </lineage>
</organism>
<dbReference type="RefSeq" id="WP_263999563.1">
    <property type="nucleotide sequence ID" value="NZ_JACKVK010000015.1"/>
</dbReference>
<dbReference type="PANTHER" id="PTHR42879:SF6">
    <property type="entry name" value="NADPH-DEPENDENT REDUCTASE BACG"/>
    <property type="match status" value="1"/>
</dbReference>
<dbReference type="GO" id="GO:0004316">
    <property type="term" value="F:3-oxoacyl-[acyl-carrier-protein] reductase (NADPH) activity"/>
    <property type="evidence" value="ECO:0007669"/>
    <property type="project" value="UniProtKB-EC"/>
</dbReference>
<keyword evidence="7" id="KW-1185">Reference proteome</keyword>
<dbReference type="InterPro" id="IPR050259">
    <property type="entry name" value="SDR"/>
</dbReference>
<evidence type="ECO:0000256" key="1">
    <source>
        <dbReference type="ARBA" id="ARBA00004191"/>
    </source>
</evidence>
<dbReference type="SUPFAM" id="SSF51735">
    <property type="entry name" value="NAD(P)-binding Rossmann-fold domains"/>
    <property type="match status" value="1"/>
</dbReference>
<dbReference type="InterPro" id="IPR002347">
    <property type="entry name" value="SDR_fam"/>
</dbReference>
<evidence type="ECO:0000256" key="5">
    <source>
        <dbReference type="ARBA" id="ARBA00047400"/>
    </source>
</evidence>
<evidence type="ECO:0000256" key="4">
    <source>
        <dbReference type="ARBA" id="ARBA00040781"/>
    </source>
</evidence>
<comment type="similarity">
    <text evidence="2">Belongs to the short-chain dehydrogenases/reductases (SDR) family.</text>
</comment>
<evidence type="ECO:0000313" key="7">
    <source>
        <dbReference type="Proteomes" id="UP001141629"/>
    </source>
</evidence>
<dbReference type="PANTHER" id="PTHR42879">
    <property type="entry name" value="3-OXOACYL-(ACYL-CARRIER-PROTEIN) REDUCTASE"/>
    <property type="match status" value="1"/>
</dbReference>
<reference evidence="6" key="1">
    <citation type="submission" date="2020-07" db="EMBL/GenBank/DDBJ databases">
        <authorList>
            <person name="Pettersson B.M.F."/>
            <person name="Behra P.R.K."/>
            <person name="Ramesh M."/>
            <person name="Das S."/>
            <person name="Dasgupta S."/>
            <person name="Kirsebom L.A."/>
        </authorList>
    </citation>
    <scope>NUCLEOTIDE SEQUENCE</scope>
    <source>
        <strain evidence="6">DSM 44838</strain>
    </source>
</reference>
<evidence type="ECO:0000256" key="3">
    <source>
        <dbReference type="ARBA" id="ARBA00022512"/>
    </source>
</evidence>
<keyword evidence="3" id="KW-0964">Secreted</keyword>
<comment type="catalytic activity">
    <reaction evidence="5">
        <text>a (3R)-hydroxyacyl-[ACP] + NADP(+) = a 3-oxoacyl-[ACP] + NADPH + H(+)</text>
        <dbReference type="Rhea" id="RHEA:17397"/>
        <dbReference type="Rhea" id="RHEA-COMP:9916"/>
        <dbReference type="Rhea" id="RHEA-COMP:9945"/>
        <dbReference type="ChEBI" id="CHEBI:15378"/>
        <dbReference type="ChEBI" id="CHEBI:57783"/>
        <dbReference type="ChEBI" id="CHEBI:58349"/>
        <dbReference type="ChEBI" id="CHEBI:78776"/>
        <dbReference type="ChEBI" id="CHEBI:78827"/>
        <dbReference type="EC" id="1.1.1.100"/>
    </reaction>
    <physiologicalReaction direction="right-to-left" evidence="5">
        <dbReference type="Rhea" id="RHEA:17399"/>
    </physiologicalReaction>
</comment>
<keyword evidence="3" id="KW-0134">Cell wall</keyword>
<dbReference type="Proteomes" id="UP001141629">
    <property type="component" value="Unassembled WGS sequence"/>
</dbReference>
<protein>
    <recommendedName>
        <fullName evidence="4">3-oxoacyl-[acyl-carrier-protein] reductase MabA</fullName>
    </recommendedName>
</protein>
<name>A0A9X2Z7E9_9MYCO</name>
<evidence type="ECO:0000256" key="2">
    <source>
        <dbReference type="ARBA" id="ARBA00006484"/>
    </source>
</evidence>
<dbReference type="AlphaFoldDB" id="A0A9X2Z7E9"/>
<dbReference type="InterPro" id="IPR036291">
    <property type="entry name" value="NAD(P)-bd_dom_sf"/>
</dbReference>
<dbReference type="PRINTS" id="PR00081">
    <property type="entry name" value="GDHRDH"/>
</dbReference>
<accession>A0A9X2Z7E9</accession>
<comment type="caution">
    <text evidence="6">The sequence shown here is derived from an EMBL/GenBank/DDBJ whole genome shotgun (WGS) entry which is preliminary data.</text>
</comment>